<dbReference type="EMBL" id="MU970235">
    <property type="protein sequence ID" value="KAK9319066.1"/>
    <property type="molecule type" value="Genomic_DNA"/>
</dbReference>
<comment type="caution">
    <text evidence="1">The sequence shown here is derived from an EMBL/GenBank/DDBJ whole genome shotgun (WGS) entry which is preliminary data.</text>
</comment>
<proteinExistence type="predicted"/>
<sequence>MGSILIHNLFRTTDVDPNKVNNSSYLDLGPLCGHNNEQQSLVRTFKDGLLKPYIFSEIRVLGFPPDYCLLFFLFLYCSLLLLLSTFFLFILSYPGAISTEFRTHLRPNAC</sequence>
<keyword evidence="2" id="KW-1185">Reference proteome</keyword>
<organism evidence="1 2">
    <name type="scientific">Lipomyces orientalis</name>
    <dbReference type="NCBI Taxonomy" id="1233043"/>
    <lineage>
        <taxon>Eukaryota</taxon>
        <taxon>Fungi</taxon>
        <taxon>Dikarya</taxon>
        <taxon>Ascomycota</taxon>
        <taxon>Saccharomycotina</taxon>
        <taxon>Lipomycetes</taxon>
        <taxon>Lipomycetales</taxon>
        <taxon>Lipomycetaceae</taxon>
        <taxon>Lipomyces</taxon>
    </lineage>
</organism>
<dbReference type="Proteomes" id="UP001489719">
    <property type="component" value="Unassembled WGS sequence"/>
</dbReference>
<name>A0ACC3TDN1_9ASCO</name>
<evidence type="ECO:0000313" key="2">
    <source>
        <dbReference type="Proteomes" id="UP001489719"/>
    </source>
</evidence>
<reference evidence="2" key="1">
    <citation type="journal article" date="2024" name="Front. Bioeng. Biotechnol.">
        <title>Genome-scale model development and genomic sequencing of the oleaginous clade Lipomyces.</title>
        <authorList>
            <person name="Czajka J.J."/>
            <person name="Han Y."/>
            <person name="Kim J."/>
            <person name="Mondo S.J."/>
            <person name="Hofstad B.A."/>
            <person name="Robles A."/>
            <person name="Haridas S."/>
            <person name="Riley R."/>
            <person name="LaButti K."/>
            <person name="Pangilinan J."/>
            <person name="Andreopoulos W."/>
            <person name="Lipzen A."/>
            <person name="Yan J."/>
            <person name="Wang M."/>
            <person name="Ng V."/>
            <person name="Grigoriev I.V."/>
            <person name="Spatafora J.W."/>
            <person name="Magnuson J.K."/>
            <person name="Baker S.E."/>
            <person name="Pomraning K.R."/>
        </authorList>
    </citation>
    <scope>NUCLEOTIDE SEQUENCE [LARGE SCALE GENOMIC DNA]</scope>
    <source>
        <strain evidence="2">CBS 10300</strain>
    </source>
</reference>
<gene>
    <name evidence="1" type="ORF">V1517DRAFT_75686</name>
</gene>
<protein>
    <submittedName>
        <fullName evidence="1">Uncharacterized protein</fullName>
    </submittedName>
</protein>
<accession>A0ACC3TDN1</accession>
<evidence type="ECO:0000313" key="1">
    <source>
        <dbReference type="EMBL" id="KAK9319066.1"/>
    </source>
</evidence>